<keyword evidence="2" id="KW-1185">Reference proteome</keyword>
<feature type="compositionally biased region" description="Polar residues" evidence="1">
    <location>
        <begin position="247"/>
        <end position="256"/>
    </location>
</feature>
<protein>
    <submittedName>
        <fullName evidence="3">Uncharacterized protein LOC115948572</fullName>
    </submittedName>
</protein>
<feature type="compositionally biased region" description="Low complexity" evidence="1">
    <location>
        <begin position="229"/>
        <end position="246"/>
    </location>
</feature>
<organism evidence="2 3">
    <name type="scientific">Geospiza fortis</name>
    <name type="common">Medium ground-finch</name>
    <dbReference type="NCBI Taxonomy" id="48883"/>
    <lineage>
        <taxon>Eukaryota</taxon>
        <taxon>Metazoa</taxon>
        <taxon>Chordata</taxon>
        <taxon>Craniata</taxon>
        <taxon>Vertebrata</taxon>
        <taxon>Euteleostomi</taxon>
        <taxon>Archelosauria</taxon>
        <taxon>Archosauria</taxon>
        <taxon>Dinosauria</taxon>
        <taxon>Saurischia</taxon>
        <taxon>Theropoda</taxon>
        <taxon>Coelurosauria</taxon>
        <taxon>Aves</taxon>
        <taxon>Neognathae</taxon>
        <taxon>Neoaves</taxon>
        <taxon>Telluraves</taxon>
        <taxon>Australaves</taxon>
        <taxon>Passeriformes</taxon>
        <taxon>Thraupidae</taxon>
        <taxon>Geospiza</taxon>
    </lineage>
</organism>
<evidence type="ECO:0000313" key="2">
    <source>
        <dbReference type="Proteomes" id="UP000504602"/>
    </source>
</evidence>
<accession>A0A8N5I1L8</accession>
<gene>
    <name evidence="3" type="primary">LOC115948572</name>
</gene>
<dbReference type="AlphaFoldDB" id="A0A8N5I1L8"/>
<evidence type="ECO:0000313" key="3">
    <source>
        <dbReference type="RefSeq" id="XP_030917843.1"/>
    </source>
</evidence>
<feature type="region of interest" description="Disordered" evidence="1">
    <location>
        <begin position="94"/>
        <end position="171"/>
    </location>
</feature>
<feature type="compositionally biased region" description="Basic and acidic residues" evidence="1">
    <location>
        <begin position="33"/>
        <end position="46"/>
    </location>
</feature>
<feature type="region of interest" description="Disordered" evidence="1">
    <location>
        <begin position="229"/>
        <end position="257"/>
    </location>
</feature>
<feature type="region of interest" description="Disordered" evidence="1">
    <location>
        <begin position="24"/>
        <end position="46"/>
    </location>
</feature>
<name>A0A8N5I1L8_GEOFO</name>
<feature type="compositionally biased region" description="Polar residues" evidence="1">
    <location>
        <begin position="271"/>
        <end position="287"/>
    </location>
</feature>
<feature type="region of interest" description="Disordered" evidence="1">
    <location>
        <begin position="268"/>
        <end position="287"/>
    </location>
</feature>
<sequence length="287" mass="30055">MIALIEAINGASFTRIASVCFSPPPGRGISGDPGRDLGKKGGREKVEKSRLLKEAGCSKKQEKFVATADWQRTQDFQYTDRTLWTFFFGAGGSGGSRRYSSTGGDSAHGGARNRNSGRSAAVQGLVRGGEGSPERGPAGRSGARDRGSGRHGGGGRMRDGGGSFTQGVSKRKVFSRVRKRGMNTGRAVARSQIGIGAARVSVTGRDGAWSGCRGCPGYRPCSDPVAAGTQPAPAASTRATTAASTQFQPPSKSQVGDFSRVQHMLCETHRAPQQSGPTEVTETAFTR</sequence>
<feature type="compositionally biased region" description="Gly residues" evidence="1">
    <location>
        <begin position="150"/>
        <end position="164"/>
    </location>
</feature>
<proteinExistence type="predicted"/>
<dbReference type="RefSeq" id="XP_030917843.1">
    <property type="nucleotide sequence ID" value="XM_031061983.1"/>
</dbReference>
<dbReference type="Proteomes" id="UP000504602">
    <property type="component" value="Unplaced"/>
</dbReference>
<dbReference type="GeneID" id="115948572"/>
<evidence type="ECO:0000256" key="1">
    <source>
        <dbReference type="SAM" id="MobiDB-lite"/>
    </source>
</evidence>
<reference evidence="3" key="1">
    <citation type="submission" date="2025-08" db="UniProtKB">
        <authorList>
            <consortium name="RefSeq"/>
        </authorList>
    </citation>
    <scope>IDENTIFICATION</scope>
</reference>
<feature type="compositionally biased region" description="Low complexity" evidence="1">
    <location>
        <begin position="96"/>
        <end position="105"/>
    </location>
</feature>